<dbReference type="OrthoDB" id="7726157at2"/>
<organism evidence="1 2">
    <name type="scientific">Tropicimonas isoalkanivorans</name>
    <dbReference type="NCBI Taxonomy" id="441112"/>
    <lineage>
        <taxon>Bacteria</taxon>
        <taxon>Pseudomonadati</taxon>
        <taxon>Pseudomonadota</taxon>
        <taxon>Alphaproteobacteria</taxon>
        <taxon>Rhodobacterales</taxon>
        <taxon>Roseobacteraceae</taxon>
        <taxon>Tropicimonas</taxon>
    </lineage>
</organism>
<dbReference type="RefSeq" id="WP_093359152.1">
    <property type="nucleotide sequence ID" value="NZ_FOLG01000001.1"/>
</dbReference>
<name>A0A1I1E1Z5_9RHOB</name>
<protein>
    <submittedName>
        <fullName evidence="1">Uncharacterized protein</fullName>
    </submittedName>
</protein>
<reference evidence="1 2" key="1">
    <citation type="submission" date="2016-10" db="EMBL/GenBank/DDBJ databases">
        <authorList>
            <person name="de Groot N.N."/>
        </authorList>
    </citation>
    <scope>NUCLEOTIDE SEQUENCE [LARGE SCALE GENOMIC DNA]</scope>
    <source>
        <strain evidence="1 2">DSM 19548</strain>
    </source>
</reference>
<dbReference type="Proteomes" id="UP000198728">
    <property type="component" value="Unassembled WGS sequence"/>
</dbReference>
<accession>A0A1I1E1Z5</accession>
<proteinExistence type="predicted"/>
<evidence type="ECO:0000313" key="2">
    <source>
        <dbReference type="Proteomes" id="UP000198728"/>
    </source>
</evidence>
<sequence>MRSTVFAAAFASGFAVPTHAGQPLYESLVECSVLIDLLMGEQSFQPGQNEMLDLYAAASNAMRAEALRRSSEDYVVEMSDQIRTLWHERWEADGWDDPGKRGALIEWWTYCFKLADHLELTPETPSSSSGAQPDT</sequence>
<gene>
    <name evidence="1" type="ORF">SAMN04488094_101594</name>
</gene>
<evidence type="ECO:0000313" key="1">
    <source>
        <dbReference type="EMBL" id="SFB81201.1"/>
    </source>
</evidence>
<dbReference type="EMBL" id="FOLG01000001">
    <property type="protein sequence ID" value="SFB81201.1"/>
    <property type="molecule type" value="Genomic_DNA"/>
</dbReference>
<keyword evidence="2" id="KW-1185">Reference proteome</keyword>
<dbReference type="AlphaFoldDB" id="A0A1I1E1Z5"/>